<dbReference type="Gene3D" id="2.115.10.20">
    <property type="entry name" value="Glycosyl hydrolase domain, family 43"/>
    <property type="match status" value="2"/>
</dbReference>
<protein>
    <recommendedName>
        <fullName evidence="3">Glycosyl hydrolases family 32 N-terminal domain-containing protein</fullName>
    </recommendedName>
</protein>
<organism evidence="1 2">
    <name type="scientific">Dyadobacter koreensis</name>
    <dbReference type="NCBI Taxonomy" id="408657"/>
    <lineage>
        <taxon>Bacteria</taxon>
        <taxon>Pseudomonadati</taxon>
        <taxon>Bacteroidota</taxon>
        <taxon>Cytophagia</taxon>
        <taxon>Cytophagales</taxon>
        <taxon>Spirosomataceae</taxon>
        <taxon>Dyadobacter</taxon>
    </lineage>
</organism>
<gene>
    <name evidence="1" type="ORF">SAMN04487995_3195</name>
</gene>
<dbReference type="InterPro" id="IPR023296">
    <property type="entry name" value="Glyco_hydro_beta-prop_sf"/>
</dbReference>
<evidence type="ECO:0000313" key="1">
    <source>
        <dbReference type="EMBL" id="SEJ09666.1"/>
    </source>
</evidence>
<sequence length="327" mass="38152">MLHRFAERQTFEKIINMWVKKGVVYKPDGSLPHSLSHAQVPFAYKHKDFLRVYFSSRDASGQSRPTFIDVDYEDPSKILYIHDKQVLELGGPGEYDETGAMPAWFVDMPNGDIWLYYTGWNRTHNSYRLSMGLAVSHDGGLTFEKMFKGPIMDRSIQNPIWAAQPSVMREDDGTWRMWYISGHKCEYIHGYPEPFYRGQSATSKDGIHWDISDIPTLDFDDFLHAVGRPSVFKEDGIYKMYYSYRHTRDYRTDRNQSYRLGYAESTDGENWERKDNLVGIGKSDNPEDFDYQMINYANYYEHNGKKYLLYNGNGFGAAGFAYAVWED</sequence>
<dbReference type="STRING" id="408657.SAMN04487995_3195"/>
<dbReference type="EMBL" id="FNXY01000005">
    <property type="protein sequence ID" value="SEJ09666.1"/>
    <property type="molecule type" value="Genomic_DNA"/>
</dbReference>
<name>A0A1H6W1B8_9BACT</name>
<keyword evidence="2" id="KW-1185">Reference proteome</keyword>
<dbReference type="AlphaFoldDB" id="A0A1H6W1B8"/>
<reference evidence="1 2" key="1">
    <citation type="submission" date="2016-10" db="EMBL/GenBank/DDBJ databases">
        <authorList>
            <person name="de Groot N.N."/>
        </authorList>
    </citation>
    <scope>NUCLEOTIDE SEQUENCE [LARGE SCALE GENOMIC DNA]</scope>
    <source>
        <strain evidence="1 2">DSM 19938</strain>
    </source>
</reference>
<dbReference type="Proteomes" id="UP000199532">
    <property type="component" value="Unassembled WGS sequence"/>
</dbReference>
<accession>A0A1H6W1B8</accession>
<dbReference type="SUPFAM" id="SSF75005">
    <property type="entry name" value="Arabinanase/levansucrase/invertase"/>
    <property type="match status" value="1"/>
</dbReference>
<evidence type="ECO:0000313" key="2">
    <source>
        <dbReference type="Proteomes" id="UP000199532"/>
    </source>
</evidence>
<evidence type="ECO:0008006" key="3">
    <source>
        <dbReference type="Google" id="ProtNLM"/>
    </source>
</evidence>
<proteinExistence type="predicted"/>